<dbReference type="Gene3D" id="3.90.1720.10">
    <property type="entry name" value="endopeptidase domain like (from Nostoc punctiforme)"/>
    <property type="match status" value="1"/>
</dbReference>
<feature type="compositionally biased region" description="Basic and acidic residues" evidence="5">
    <location>
        <begin position="221"/>
        <end position="241"/>
    </location>
</feature>
<dbReference type="STRING" id="645127.ckrop_0937"/>
<evidence type="ECO:0000256" key="2">
    <source>
        <dbReference type="ARBA" id="ARBA00022670"/>
    </source>
</evidence>
<protein>
    <submittedName>
        <fullName evidence="8">Putative cell wall-associated hydrolase</fullName>
    </submittedName>
</protein>
<evidence type="ECO:0000259" key="7">
    <source>
        <dbReference type="PROSITE" id="PS51935"/>
    </source>
</evidence>
<keyword evidence="2" id="KW-0645">Protease</keyword>
<dbReference type="eggNOG" id="COG0791">
    <property type="taxonomic scope" value="Bacteria"/>
</dbReference>
<feature type="compositionally biased region" description="Low complexity" evidence="5">
    <location>
        <begin position="530"/>
        <end position="605"/>
    </location>
</feature>
<feature type="compositionally biased region" description="Low complexity" evidence="5">
    <location>
        <begin position="280"/>
        <end position="313"/>
    </location>
</feature>
<accession>C4LIN6</accession>
<dbReference type="GO" id="GO:0006508">
    <property type="term" value="P:proteolysis"/>
    <property type="evidence" value="ECO:0007669"/>
    <property type="project" value="UniProtKB-KW"/>
</dbReference>
<evidence type="ECO:0000256" key="3">
    <source>
        <dbReference type="ARBA" id="ARBA00022801"/>
    </source>
</evidence>
<dbReference type="Gene3D" id="6.10.250.3150">
    <property type="match status" value="1"/>
</dbReference>
<keyword evidence="6" id="KW-0732">Signal</keyword>
<dbReference type="InterPro" id="IPR038765">
    <property type="entry name" value="Papain-like_cys_pep_sf"/>
</dbReference>
<feature type="region of interest" description="Disordered" evidence="5">
    <location>
        <begin position="214"/>
        <end position="436"/>
    </location>
</feature>
<dbReference type="SUPFAM" id="SSF54001">
    <property type="entry name" value="Cysteine proteinases"/>
    <property type="match status" value="1"/>
</dbReference>
<evidence type="ECO:0000313" key="9">
    <source>
        <dbReference type="Proteomes" id="UP000001473"/>
    </source>
</evidence>
<dbReference type="KEGG" id="ckp:ckrop_0937"/>
<feature type="compositionally biased region" description="Polar residues" evidence="5">
    <location>
        <begin position="623"/>
        <end position="647"/>
    </location>
</feature>
<evidence type="ECO:0000256" key="5">
    <source>
        <dbReference type="SAM" id="MobiDB-lite"/>
    </source>
</evidence>
<dbReference type="PANTHER" id="PTHR47359:SF3">
    <property type="entry name" value="NLP_P60 DOMAIN-CONTAINING PROTEIN-RELATED"/>
    <property type="match status" value="1"/>
</dbReference>
<keyword evidence="3 8" id="KW-0378">Hydrolase</keyword>
<dbReference type="Proteomes" id="UP000001473">
    <property type="component" value="Chromosome"/>
</dbReference>
<feature type="compositionally biased region" description="Basic and acidic residues" evidence="5">
    <location>
        <begin position="102"/>
        <end position="115"/>
    </location>
</feature>
<dbReference type="GO" id="GO:0008234">
    <property type="term" value="F:cysteine-type peptidase activity"/>
    <property type="evidence" value="ECO:0007669"/>
    <property type="project" value="UniProtKB-KW"/>
</dbReference>
<evidence type="ECO:0000256" key="6">
    <source>
        <dbReference type="SAM" id="SignalP"/>
    </source>
</evidence>
<dbReference type="EMBL" id="CP001620">
    <property type="protein sequence ID" value="ACR17691.1"/>
    <property type="molecule type" value="Genomic_DNA"/>
</dbReference>
<reference evidence="8 9" key="1">
    <citation type="journal article" date="2008" name="J. Biotechnol.">
        <title>Ultrafast pyrosequencing of Corynebacterium kroppenstedtii DSM44385 revealed insights into the physiology of a lipophilic corynebacterium that lacks mycolic acids.</title>
        <authorList>
            <person name="Tauch A."/>
            <person name="Schneider J."/>
            <person name="Szczepanowski R."/>
            <person name="Tilker A."/>
            <person name="Viehoever P."/>
            <person name="Gartemann K.-H."/>
            <person name="Arnold W."/>
            <person name="Blom J."/>
            <person name="Brinkrolf K."/>
            <person name="Brune I."/>
            <person name="Goetker S."/>
            <person name="Weisshaar B."/>
            <person name="Goesmann A."/>
            <person name="Droege M."/>
            <person name="Puehler A."/>
        </authorList>
    </citation>
    <scope>NUCLEOTIDE SEQUENCE [LARGE SCALE GENOMIC DNA]</scope>
    <source>
        <strain evidence="9">DSM 44385 / JCM 11950 / CIP 105744 / CCUG 35717</strain>
    </source>
</reference>
<dbReference type="AlphaFoldDB" id="C4LIN6"/>
<dbReference type="RefSeq" id="WP_012731578.1">
    <property type="nucleotide sequence ID" value="NC_012704.1"/>
</dbReference>
<feature type="region of interest" description="Disordered" evidence="5">
    <location>
        <begin position="504"/>
        <end position="678"/>
    </location>
</feature>
<feature type="region of interest" description="Disordered" evidence="5">
    <location>
        <begin position="102"/>
        <end position="129"/>
    </location>
</feature>
<evidence type="ECO:0000313" key="8">
    <source>
        <dbReference type="EMBL" id="ACR17691.1"/>
    </source>
</evidence>
<keyword evidence="9" id="KW-1185">Reference proteome</keyword>
<name>C4LIN6_CORK4</name>
<dbReference type="Pfam" id="PF00877">
    <property type="entry name" value="NLPC_P60"/>
    <property type="match status" value="1"/>
</dbReference>
<proteinExistence type="inferred from homology"/>
<feature type="compositionally biased region" description="Low complexity" evidence="5">
    <location>
        <begin position="368"/>
        <end position="379"/>
    </location>
</feature>
<evidence type="ECO:0000256" key="1">
    <source>
        <dbReference type="ARBA" id="ARBA00007074"/>
    </source>
</evidence>
<feature type="compositionally biased region" description="Polar residues" evidence="5">
    <location>
        <begin position="330"/>
        <end position="358"/>
    </location>
</feature>
<dbReference type="HOGENOM" id="CLU_026494_0_0_11"/>
<feature type="compositionally biased region" description="Basic and acidic residues" evidence="5">
    <location>
        <begin position="399"/>
        <end position="415"/>
    </location>
</feature>
<evidence type="ECO:0000256" key="4">
    <source>
        <dbReference type="ARBA" id="ARBA00022807"/>
    </source>
</evidence>
<dbReference type="eggNOG" id="COG1196">
    <property type="taxonomic scope" value="Bacteria"/>
</dbReference>
<feature type="compositionally biased region" description="Polar residues" evidence="5">
    <location>
        <begin position="116"/>
        <end position="129"/>
    </location>
</feature>
<feature type="signal peptide" evidence="6">
    <location>
        <begin position="1"/>
        <end position="38"/>
    </location>
</feature>
<feature type="compositionally biased region" description="Acidic residues" evidence="5">
    <location>
        <begin position="606"/>
        <end position="617"/>
    </location>
</feature>
<dbReference type="InterPro" id="IPR000064">
    <property type="entry name" value="NLP_P60_dom"/>
</dbReference>
<dbReference type="PANTHER" id="PTHR47359">
    <property type="entry name" value="PEPTIDOGLYCAN DL-ENDOPEPTIDASE CWLO"/>
    <property type="match status" value="1"/>
</dbReference>
<feature type="compositionally biased region" description="Low complexity" evidence="5">
    <location>
        <begin position="656"/>
        <end position="675"/>
    </location>
</feature>
<feature type="chain" id="PRO_5002940409" evidence="6">
    <location>
        <begin position="39"/>
        <end position="819"/>
    </location>
</feature>
<feature type="compositionally biased region" description="Low complexity" evidence="5">
    <location>
        <begin position="244"/>
        <end position="272"/>
    </location>
</feature>
<comment type="similarity">
    <text evidence="1">Belongs to the peptidase C40 family.</text>
</comment>
<gene>
    <name evidence="8" type="ordered locus">ckrop_0937</name>
</gene>
<dbReference type="InterPro" id="IPR051794">
    <property type="entry name" value="PG_Endopeptidase_C40"/>
</dbReference>
<organism evidence="8 9">
    <name type="scientific">Corynebacterium kroppenstedtii (strain DSM 44385 / JCM 11950 / CIP 105744 / CCUG 35717)</name>
    <dbReference type="NCBI Taxonomy" id="645127"/>
    <lineage>
        <taxon>Bacteria</taxon>
        <taxon>Bacillati</taxon>
        <taxon>Actinomycetota</taxon>
        <taxon>Actinomycetes</taxon>
        <taxon>Mycobacteriales</taxon>
        <taxon>Corynebacteriaceae</taxon>
        <taxon>Corynebacterium</taxon>
    </lineage>
</organism>
<sequence length="819" mass="84485">MVDRRAFRTSHPRHARTRLAAVLLCAGLGVTSAPHAMAAPNDDPNSVASLANDLTQAQKKLTELQNEQGGIRQEANKTVYELDEATSDANDAQEKVVQARARLDKSQKDVEEAQDKLNSLSRSQYTQGQDSNAVTMAAGEDAVANTLDRASYLRTEAAKQRKVVSQLDKVRTQAANEESSLRKLLADASAKRKDAKESKDKALEAIQTASRKAADLQKSIQEAEARKNEIQSRLDEVKGDKTGSSSNSPAAPAQNNASDTSAAGPSTSASATQDNKPDSDSAPSADNAADNQDNSSDSASSDDQSSTSSATTTEQLAYDTANDGDAGTGEPTQESTEPSSDATEQSSSNEPATASSDNSAQDQRDSAQNDQADSSSNADNADDQGAKADQGIDYAAADQTEKERSEAAADAKQKADNALAAAKDAKEKEDNGDPTVEQARQNAANLATIASEAVKRVEELTEKLRQILGAAFDSSSNDADKALIGLTSSGLAALAAGLKAGQEGNDPVAAAVNGGRQAARQAWDQIQNQSDNSGNTNNTGSANTGSGSASTTTGTTGNGTGSDNSGSTASGSSSTGSDNSSNDQSSSSTSSGSTRSTSNGTGSDGSDSDDSSSDDESTSTTSQLVNGLKNNSDALNRVTDGTDQASLATSIGGGNSANSSTTGTTNTGDNAQTATSGSAETRINAVIARAQSQLGVRYSWGGGNYYGPTVGIRDGGVADQYGDYAHAGFDCSGLVLYAFYIAGFKLPHYTGAQYQSGTQYPASQMKRGDLIFYGPNASQHVAIYLGNDQMIEAPESGSVVKISPVRYGGMTPNVVRLIS</sequence>
<feature type="domain" description="NlpC/P60" evidence="7">
    <location>
        <begin position="680"/>
        <end position="819"/>
    </location>
</feature>
<dbReference type="PROSITE" id="PS51935">
    <property type="entry name" value="NLPC_P60"/>
    <property type="match status" value="1"/>
</dbReference>
<keyword evidence="4" id="KW-0788">Thiol protease</keyword>